<sequence length="105" mass="11467">MGMKEPAHSPAQGERWIVDAVEDAPGGPVARLEREDGRTFTLPLRVLPTGLREGDLLAVHDGPDGATAQILPQETRARRAAAQRRLEALNREGHVHFDDDGEITL</sequence>
<gene>
    <name evidence="1" type="ORF">GCM10008955_22090</name>
</gene>
<reference evidence="2" key="1">
    <citation type="journal article" date="2019" name="Int. J. Syst. Evol. Microbiol.">
        <title>The Global Catalogue of Microorganisms (GCM) 10K type strain sequencing project: providing services to taxonomists for standard genome sequencing and annotation.</title>
        <authorList>
            <consortium name="The Broad Institute Genomics Platform"/>
            <consortium name="The Broad Institute Genome Sequencing Center for Infectious Disease"/>
            <person name="Wu L."/>
            <person name="Ma J."/>
        </authorList>
    </citation>
    <scope>NUCLEOTIDE SEQUENCE [LARGE SCALE GENOMIC DNA]</scope>
    <source>
        <strain evidence="2">JCM 30331</strain>
    </source>
</reference>
<organism evidence="1 2">
    <name type="scientific">Deinococcus malanensis</name>
    <dbReference type="NCBI Taxonomy" id="1706855"/>
    <lineage>
        <taxon>Bacteria</taxon>
        <taxon>Thermotogati</taxon>
        <taxon>Deinococcota</taxon>
        <taxon>Deinococci</taxon>
        <taxon>Deinococcales</taxon>
        <taxon>Deinococcaceae</taxon>
        <taxon>Deinococcus</taxon>
    </lineage>
</organism>
<dbReference type="Pfam" id="PF11213">
    <property type="entry name" value="DUF3006"/>
    <property type="match status" value="1"/>
</dbReference>
<name>A0ABQ2EW96_9DEIO</name>
<dbReference type="InterPro" id="IPR021377">
    <property type="entry name" value="DUF3006"/>
</dbReference>
<evidence type="ECO:0008006" key="3">
    <source>
        <dbReference type="Google" id="ProtNLM"/>
    </source>
</evidence>
<dbReference type="EMBL" id="BMPP01000008">
    <property type="protein sequence ID" value="GGK27896.1"/>
    <property type="molecule type" value="Genomic_DNA"/>
</dbReference>
<protein>
    <recommendedName>
        <fullName evidence="3">DUF3006 domain-containing protein</fullName>
    </recommendedName>
</protein>
<accession>A0ABQ2EW96</accession>
<evidence type="ECO:0000313" key="2">
    <source>
        <dbReference type="Proteomes" id="UP000647587"/>
    </source>
</evidence>
<dbReference type="Proteomes" id="UP000647587">
    <property type="component" value="Unassembled WGS sequence"/>
</dbReference>
<keyword evidence="2" id="KW-1185">Reference proteome</keyword>
<proteinExistence type="predicted"/>
<comment type="caution">
    <text evidence="1">The sequence shown here is derived from an EMBL/GenBank/DDBJ whole genome shotgun (WGS) entry which is preliminary data.</text>
</comment>
<evidence type="ECO:0000313" key="1">
    <source>
        <dbReference type="EMBL" id="GGK27896.1"/>
    </source>
</evidence>